<dbReference type="GO" id="GO:0005886">
    <property type="term" value="C:plasma membrane"/>
    <property type="evidence" value="ECO:0007669"/>
    <property type="project" value="UniProtKB-SubCell"/>
</dbReference>
<comment type="similarity">
    <text evidence="2">Belongs to the UPF0702 family.</text>
</comment>
<dbReference type="PANTHER" id="PTHR34582:SF6">
    <property type="entry name" value="UPF0702 TRANSMEMBRANE PROTEIN YCAP"/>
    <property type="match status" value="1"/>
</dbReference>
<evidence type="ECO:0000256" key="1">
    <source>
        <dbReference type="ARBA" id="ARBA00004651"/>
    </source>
</evidence>
<keyword evidence="6" id="KW-0472">Membrane</keyword>
<feature type="domain" description="YetF C-terminal" evidence="7">
    <location>
        <begin position="23"/>
        <end position="69"/>
    </location>
</feature>
<dbReference type="Pfam" id="PF04239">
    <property type="entry name" value="DUF421"/>
    <property type="match status" value="1"/>
</dbReference>
<sequence length="85" mass="9737">MKEDKQPVVKKDMNVSVSQKIYPIPTEVISDGKIVKKNLTKLDLDEAWLLHELKQQNISHVKEVIFAQVQTDGTLVTYVKDQMEA</sequence>
<evidence type="ECO:0000259" key="7">
    <source>
        <dbReference type="Pfam" id="PF04239"/>
    </source>
</evidence>
<evidence type="ECO:0000256" key="6">
    <source>
        <dbReference type="ARBA" id="ARBA00023136"/>
    </source>
</evidence>
<evidence type="ECO:0000313" key="9">
    <source>
        <dbReference type="Proteomes" id="UP000572212"/>
    </source>
</evidence>
<evidence type="ECO:0000256" key="2">
    <source>
        <dbReference type="ARBA" id="ARBA00006448"/>
    </source>
</evidence>
<evidence type="ECO:0000313" key="8">
    <source>
        <dbReference type="EMBL" id="MBB6512038.1"/>
    </source>
</evidence>
<keyword evidence="3" id="KW-1003">Cell membrane</keyword>
<proteinExistence type="inferred from homology"/>
<dbReference type="InterPro" id="IPR023090">
    <property type="entry name" value="UPF0702_alpha/beta_dom_sf"/>
</dbReference>
<evidence type="ECO:0000256" key="4">
    <source>
        <dbReference type="ARBA" id="ARBA00022692"/>
    </source>
</evidence>
<reference evidence="8 9" key="1">
    <citation type="submission" date="2020-08" db="EMBL/GenBank/DDBJ databases">
        <title>Genomic Encyclopedia of Type Strains, Phase IV (KMG-IV): sequencing the most valuable type-strain genomes for metagenomic binning, comparative biology and taxonomic classification.</title>
        <authorList>
            <person name="Goeker M."/>
        </authorList>
    </citation>
    <scope>NUCLEOTIDE SEQUENCE [LARGE SCALE GENOMIC DNA]</scope>
    <source>
        <strain evidence="8 9">DSM 11805</strain>
    </source>
</reference>
<dbReference type="EMBL" id="JACHON010000002">
    <property type="protein sequence ID" value="MBB6512038.1"/>
    <property type="molecule type" value="Genomic_DNA"/>
</dbReference>
<evidence type="ECO:0000256" key="5">
    <source>
        <dbReference type="ARBA" id="ARBA00022989"/>
    </source>
</evidence>
<dbReference type="Proteomes" id="UP000572212">
    <property type="component" value="Unassembled WGS sequence"/>
</dbReference>
<dbReference type="InterPro" id="IPR007353">
    <property type="entry name" value="DUF421"/>
</dbReference>
<dbReference type="Gene3D" id="3.30.240.20">
    <property type="entry name" value="bsu07140 like domains"/>
    <property type="match status" value="1"/>
</dbReference>
<evidence type="ECO:0000256" key="3">
    <source>
        <dbReference type="ARBA" id="ARBA00022475"/>
    </source>
</evidence>
<dbReference type="AlphaFoldDB" id="A0A841RMX4"/>
<accession>A0A841RMX4</accession>
<keyword evidence="9" id="KW-1185">Reference proteome</keyword>
<comment type="caution">
    <text evidence="8">The sequence shown here is derived from an EMBL/GenBank/DDBJ whole genome shotgun (WGS) entry which is preliminary data.</text>
</comment>
<comment type="subcellular location">
    <subcellularLocation>
        <location evidence="1">Cell membrane</location>
        <topology evidence="1">Multi-pass membrane protein</topology>
    </subcellularLocation>
</comment>
<keyword evidence="4" id="KW-0812">Transmembrane</keyword>
<keyword evidence="5" id="KW-1133">Transmembrane helix</keyword>
<organism evidence="8 9">
    <name type="scientific">Gracilibacillus halotolerans</name>
    <dbReference type="NCBI Taxonomy" id="74386"/>
    <lineage>
        <taxon>Bacteria</taxon>
        <taxon>Bacillati</taxon>
        <taxon>Bacillota</taxon>
        <taxon>Bacilli</taxon>
        <taxon>Bacillales</taxon>
        <taxon>Bacillaceae</taxon>
        <taxon>Gracilibacillus</taxon>
    </lineage>
</organism>
<protein>
    <submittedName>
        <fullName evidence="8">Uncharacterized membrane protein YcaP (DUF421 family)</fullName>
    </submittedName>
</protein>
<name>A0A841RMX4_9BACI</name>
<dbReference type="PANTHER" id="PTHR34582">
    <property type="entry name" value="UPF0702 TRANSMEMBRANE PROTEIN YCAP"/>
    <property type="match status" value="1"/>
</dbReference>
<gene>
    <name evidence="8" type="ORF">GGQ92_000819</name>
</gene>